<dbReference type="EMBL" id="LN902841">
    <property type="protein sequence ID" value="CDS41421.1"/>
    <property type="molecule type" value="Genomic_DNA"/>
</dbReference>
<reference evidence="1" key="2">
    <citation type="submission" date="2015-11" db="EMBL/GenBank/DDBJ databases">
        <authorList>
            <person name="Zhang Y."/>
            <person name="Guo Z."/>
        </authorList>
    </citation>
    <scope>NUCLEOTIDE SEQUENCE</scope>
</reference>
<reference evidence="1" key="1">
    <citation type="journal article" date="2013" name="Nature">
        <title>The genomes of four tapeworm species reveal adaptations to parasitism.</title>
        <authorList>
            <person name="Tsai I.J."/>
            <person name="Zarowiecki M."/>
            <person name="Holroyd N."/>
            <person name="Garciarrubio A."/>
            <person name="Sanchez-Flores A."/>
            <person name="Brooks K.L."/>
            <person name="Tracey A."/>
            <person name="Bobes R.J."/>
            <person name="Fragoso G."/>
            <person name="Sciutto E."/>
            <person name="Aslett M."/>
            <person name="Beasley H."/>
            <person name="Bennett H.M."/>
            <person name="Cai J."/>
            <person name="Camicia F."/>
            <person name="Clark R."/>
            <person name="Cucher M."/>
            <person name="De Silva N."/>
            <person name="Day T.A."/>
            <person name="Deplazes P."/>
            <person name="Estrada K."/>
            <person name="Fernandez C."/>
            <person name="Holland P.W."/>
            <person name="Hou J."/>
            <person name="Hu S."/>
            <person name="Huckvale T."/>
            <person name="Hung S.S."/>
            <person name="Kamenetzky L."/>
            <person name="Keane J.A."/>
            <person name="Kiss F."/>
            <person name="Koziol U."/>
            <person name="Lambert O."/>
            <person name="Liu K."/>
            <person name="Luo X."/>
            <person name="Luo Y."/>
            <person name="Macchiaroli N."/>
            <person name="Nichol S."/>
            <person name="Paps J."/>
            <person name="Parkinson J."/>
            <person name="Pouchkina-Stantcheva N."/>
            <person name="Riddiford N."/>
            <person name="Rosenzvit M."/>
            <person name="Salinas G."/>
            <person name="Wasmuth J.D."/>
            <person name="Zamanian M."/>
            <person name="Zheng Y."/>
            <person name="Cai X."/>
            <person name="Soberon X."/>
            <person name="Olson P.D."/>
            <person name="Laclette J.P."/>
            <person name="Brehm K."/>
            <person name="Berriman M."/>
            <person name="Garciarrubio A."/>
            <person name="Bobes R.J."/>
            <person name="Fragoso G."/>
            <person name="Sanchez-Flores A."/>
            <person name="Estrada K."/>
            <person name="Cevallos M.A."/>
            <person name="Morett E."/>
            <person name="Gonzalez V."/>
            <person name="Portillo T."/>
            <person name="Ochoa-Leyva A."/>
            <person name="Jose M.V."/>
            <person name="Sciutto E."/>
            <person name="Landa A."/>
            <person name="Jimenez L."/>
            <person name="Valdes V."/>
            <person name="Carrero J.C."/>
            <person name="Larralde C."/>
            <person name="Morales-Montor J."/>
            <person name="Limon-Lason J."/>
            <person name="Soberon X."/>
            <person name="Laclette J.P."/>
        </authorList>
    </citation>
    <scope>NUCLEOTIDE SEQUENCE [LARGE SCALE GENOMIC DNA]</scope>
</reference>
<organism evidence="1 2">
    <name type="scientific">Echinococcus multilocularis</name>
    <name type="common">Fox tapeworm</name>
    <dbReference type="NCBI Taxonomy" id="6211"/>
    <lineage>
        <taxon>Eukaryota</taxon>
        <taxon>Metazoa</taxon>
        <taxon>Spiralia</taxon>
        <taxon>Lophotrochozoa</taxon>
        <taxon>Platyhelminthes</taxon>
        <taxon>Cestoda</taxon>
        <taxon>Eucestoda</taxon>
        <taxon>Cyclophyllidea</taxon>
        <taxon>Taeniidae</taxon>
        <taxon>Echinococcus</taxon>
    </lineage>
</organism>
<protein>
    <submittedName>
        <fullName evidence="1">Expressed protein</fullName>
    </submittedName>
</protein>
<accession>A0A068Y9F7</accession>
<evidence type="ECO:0000313" key="1">
    <source>
        <dbReference type="EMBL" id="CDS41421.1"/>
    </source>
</evidence>
<dbReference type="Proteomes" id="UP000017246">
    <property type="component" value="Unassembled WGS sequence"/>
</dbReference>
<evidence type="ECO:0000313" key="2">
    <source>
        <dbReference type="Proteomes" id="UP000017246"/>
    </source>
</evidence>
<dbReference type="AlphaFoldDB" id="A0A068Y9F7"/>
<sequence length="59" mass="6756">MVDPPITEAQWEDERTTYRGPVLNFLQGAMDRVKRKKLKCDDCENEVKGCALLTVCLLN</sequence>
<proteinExistence type="predicted"/>
<name>A0A068Y9F7_ECHMU</name>
<gene>
    <name evidence="1" type="ORF">EmuJ_000907100</name>
</gene>
<dbReference type="OrthoDB" id="10596657at2759"/>
<keyword evidence="2" id="KW-1185">Reference proteome</keyword>